<reference evidence="6" key="2">
    <citation type="journal article" date="2021" name="PeerJ">
        <title>Extensive microbial diversity within the chicken gut microbiome revealed by metagenomics and culture.</title>
        <authorList>
            <person name="Gilroy R."/>
            <person name="Ravi A."/>
            <person name="Getino M."/>
            <person name="Pursley I."/>
            <person name="Horton D.L."/>
            <person name="Alikhan N.F."/>
            <person name="Baker D."/>
            <person name="Gharbi K."/>
            <person name="Hall N."/>
            <person name="Watson M."/>
            <person name="Adriaenssens E.M."/>
            <person name="Foster-Nyarko E."/>
            <person name="Jarju S."/>
            <person name="Secka A."/>
            <person name="Antonio M."/>
            <person name="Oren A."/>
            <person name="Chaudhuri R.R."/>
            <person name="La Ragione R."/>
            <person name="Hildebrand F."/>
            <person name="Pallen M.J."/>
        </authorList>
    </citation>
    <scope>NUCLEOTIDE SEQUENCE</scope>
    <source>
        <strain evidence="6">17213</strain>
    </source>
</reference>
<comment type="similarity">
    <text evidence="4 5">Belongs to the RNA methyltransferase RlmH family.</text>
</comment>
<comment type="caution">
    <text evidence="6">The sequence shown here is derived from an EMBL/GenBank/DDBJ whole genome shotgun (WGS) entry which is preliminary data.</text>
</comment>
<dbReference type="Gene3D" id="3.40.1280.10">
    <property type="match status" value="1"/>
</dbReference>
<dbReference type="GO" id="GO:0005737">
    <property type="term" value="C:cytoplasm"/>
    <property type="evidence" value="ECO:0007669"/>
    <property type="project" value="UniProtKB-SubCell"/>
</dbReference>
<dbReference type="InterPro" id="IPR029026">
    <property type="entry name" value="tRNA_m1G_MTases_N"/>
</dbReference>
<comment type="catalytic activity">
    <reaction evidence="5">
        <text>pseudouridine(1915) in 23S rRNA + S-adenosyl-L-methionine = N(3)-methylpseudouridine(1915) in 23S rRNA + S-adenosyl-L-homocysteine + H(+)</text>
        <dbReference type="Rhea" id="RHEA:42752"/>
        <dbReference type="Rhea" id="RHEA-COMP:10221"/>
        <dbReference type="Rhea" id="RHEA-COMP:10222"/>
        <dbReference type="ChEBI" id="CHEBI:15378"/>
        <dbReference type="ChEBI" id="CHEBI:57856"/>
        <dbReference type="ChEBI" id="CHEBI:59789"/>
        <dbReference type="ChEBI" id="CHEBI:65314"/>
        <dbReference type="ChEBI" id="CHEBI:74486"/>
        <dbReference type="EC" id="2.1.1.177"/>
    </reaction>
</comment>
<dbReference type="GO" id="GO:0070038">
    <property type="term" value="F:rRNA (pseudouridine-N3-)-methyltransferase activity"/>
    <property type="evidence" value="ECO:0007669"/>
    <property type="project" value="UniProtKB-UniRule"/>
</dbReference>
<dbReference type="EMBL" id="JADINH010000166">
    <property type="protein sequence ID" value="MBO8416275.1"/>
    <property type="molecule type" value="Genomic_DNA"/>
</dbReference>
<dbReference type="SUPFAM" id="SSF75217">
    <property type="entry name" value="alpha/beta knot"/>
    <property type="match status" value="1"/>
</dbReference>
<keyword evidence="2 5" id="KW-0808">Transferase</keyword>
<dbReference type="PIRSF" id="PIRSF004505">
    <property type="entry name" value="MT_bac"/>
    <property type="match status" value="1"/>
</dbReference>
<dbReference type="AlphaFoldDB" id="A0A9D9GUI9"/>
<keyword evidence="3 5" id="KW-0949">S-adenosyl-L-methionine</keyword>
<dbReference type="InterPro" id="IPR029028">
    <property type="entry name" value="Alpha/beta_knot_MTases"/>
</dbReference>
<evidence type="ECO:0000313" key="7">
    <source>
        <dbReference type="Proteomes" id="UP000823631"/>
    </source>
</evidence>
<dbReference type="EC" id="2.1.1.177" evidence="5"/>
<dbReference type="CDD" id="cd18081">
    <property type="entry name" value="RlmH-like"/>
    <property type="match status" value="1"/>
</dbReference>
<reference evidence="6" key="1">
    <citation type="submission" date="2020-10" db="EMBL/GenBank/DDBJ databases">
        <authorList>
            <person name="Gilroy R."/>
        </authorList>
    </citation>
    <scope>NUCLEOTIDE SEQUENCE</scope>
    <source>
        <strain evidence="6">17213</strain>
    </source>
</reference>
<feature type="binding site" evidence="5">
    <location>
        <position position="104"/>
    </location>
    <ligand>
        <name>S-adenosyl-L-methionine</name>
        <dbReference type="ChEBI" id="CHEBI:59789"/>
    </ligand>
</feature>
<keyword evidence="5" id="KW-0698">rRNA processing</keyword>
<dbReference type="PANTHER" id="PTHR33603:SF1">
    <property type="entry name" value="RIBOSOMAL RNA LARGE SUBUNIT METHYLTRANSFERASE H"/>
    <property type="match status" value="1"/>
</dbReference>
<feature type="binding site" evidence="5">
    <location>
        <position position="73"/>
    </location>
    <ligand>
        <name>S-adenosyl-L-methionine</name>
        <dbReference type="ChEBI" id="CHEBI:59789"/>
    </ligand>
</feature>
<evidence type="ECO:0000256" key="1">
    <source>
        <dbReference type="ARBA" id="ARBA00022603"/>
    </source>
</evidence>
<evidence type="ECO:0000256" key="2">
    <source>
        <dbReference type="ARBA" id="ARBA00022679"/>
    </source>
</evidence>
<dbReference type="Pfam" id="PF02590">
    <property type="entry name" value="SPOUT_MTase"/>
    <property type="match status" value="1"/>
</dbReference>
<gene>
    <name evidence="5 6" type="primary">rlmH</name>
    <name evidence="6" type="ORF">IAB19_07855</name>
</gene>
<dbReference type="HAMAP" id="MF_00658">
    <property type="entry name" value="23SrRNA_methyltr_H"/>
    <property type="match status" value="1"/>
</dbReference>
<evidence type="ECO:0000313" key="6">
    <source>
        <dbReference type="EMBL" id="MBO8416275.1"/>
    </source>
</evidence>
<comment type="function">
    <text evidence="5">Specifically methylates the pseudouridine at position 1915 (m3Psi1915) in 23S rRNA.</text>
</comment>
<sequence>MKIYLIAIGSKMPSWVTEGFTEYQKRLPESFALELVELPMEKRSQGTSVDKLKQKEGELILKALPKRCLVIALDEHGREYTSVDLASELEKWASMGSDVALIVGGPDGLSDAVKQRADRLWSLSKLTLPHPLVRVVLAETIYRAYSIAQHLPYHRA</sequence>
<dbReference type="NCBIfam" id="NF000986">
    <property type="entry name" value="PRK00103.1-4"/>
    <property type="match status" value="1"/>
</dbReference>
<keyword evidence="5" id="KW-0963">Cytoplasm</keyword>
<comment type="subunit">
    <text evidence="5">Homodimer.</text>
</comment>
<name>A0A9D9GUI9_9GAMM</name>
<dbReference type="PANTHER" id="PTHR33603">
    <property type="entry name" value="METHYLTRANSFERASE"/>
    <property type="match status" value="1"/>
</dbReference>
<evidence type="ECO:0000256" key="5">
    <source>
        <dbReference type="HAMAP-Rule" id="MF_00658"/>
    </source>
</evidence>
<dbReference type="NCBIfam" id="TIGR00246">
    <property type="entry name" value="tRNA_RlmH_YbeA"/>
    <property type="match status" value="1"/>
</dbReference>
<evidence type="ECO:0000256" key="4">
    <source>
        <dbReference type="ARBA" id="ARBA00038303"/>
    </source>
</evidence>
<comment type="subcellular location">
    <subcellularLocation>
        <location evidence="5">Cytoplasm</location>
    </subcellularLocation>
</comment>
<protein>
    <recommendedName>
        <fullName evidence="5">Ribosomal RNA large subunit methyltransferase H</fullName>
        <ecNumber evidence="5">2.1.1.177</ecNumber>
    </recommendedName>
    <alternativeName>
        <fullName evidence="5">23S rRNA (pseudouridine1915-N3)-methyltransferase</fullName>
    </alternativeName>
    <alternativeName>
        <fullName evidence="5">23S rRNA m3Psi1915 methyltransferase</fullName>
    </alternativeName>
    <alternativeName>
        <fullName evidence="5">rRNA (pseudouridine-N3-)-methyltransferase RlmH</fullName>
    </alternativeName>
</protein>
<evidence type="ECO:0000256" key="3">
    <source>
        <dbReference type="ARBA" id="ARBA00022691"/>
    </source>
</evidence>
<accession>A0A9D9GUI9</accession>
<feature type="binding site" evidence="5">
    <location>
        <begin position="123"/>
        <end position="128"/>
    </location>
    <ligand>
        <name>S-adenosyl-L-methionine</name>
        <dbReference type="ChEBI" id="CHEBI:59789"/>
    </ligand>
</feature>
<keyword evidence="1 5" id="KW-0489">Methyltransferase</keyword>
<dbReference type="InterPro" id="IPR003742">
    <property type="entry name" value="RlmH-like"/>
</dbReference>
<organism evidence="6 7">
    <name type="scientific">Candidatus Avisuccinivibrio stercorigallinarum</name>
    <dbReference type="NCBI Taxonomy" id="2840704"/>
    <lineage>
        <taxon>Bacteria</taxon>
        <taxon>Pseudomonadati</taxon>
        <taxon>Pseudomonadota</taxon>
        <taxon>Gammaproteobacteria</taxon>
        <taxon>Aeromonadales</taxon>
        <taxon>Succinivibrionaceae</taxon>
        <taxon>Succinivibrionaceae incertae sedis</taxon>
        <taxon>Candidatus Avisuccinivibrio</taxon>
    </lineage>
</organism>
<proteinExistence type="inferred from homology"/>
<dbReference type="Proteomes" id="UP000823631">
    <property type="component" value="Unassembled WGS sequence"/>
</dbReference>